<protein>
    <submittedName>
        <fullName evidence="1">Uncharacterized protein</fullName>
    </submittedName>
</protein>
<proteinExistence type="predicted"/>
<accession>A0AAW6E8Q3</accession>
<gene>
    <name evidence="1" type="ORF">PNU62_10525</name>
</gene>
<reference evidence="1" key="1">
    <citation type="submission" date="2023-01" db="EMBL/GenBank/DDBJ databases">
        <title>Human gut microbiome strain richness.</title>
        <authorList>
            <person name="Chen-Liaw A."/>
        </authorList>
    </citation>
    <scope>NUCLEOTIDE SEQUENCE</scope>
    <source>
        <strain evidence="1">1001275st1_F4_1001275B_160808</strain>
    </source>
</reference>
<sequence length="386" mass="45574">MNALPDYMLIEFFNWIKTSGNANINIEFVRECVMRDKHTYSAMDDLTPYAKEFIDKMSLDIEAWELVENMRAYLTYRYVDENSIKIVENSLWQETLNKNIDSRCENNVKGNIPMHVMHMMVAVPDSLHTEIEFLEWLLKQNLSVDDIYKMPMCVFEQLAKNFIIENDGTINNDLLKCLLHEFKEENPRKFLGKLKKYISINRFGKDTEKYKSIAELFGRYYDNSIMKCFFLPLAQDKMFENFINESWKDLNALSRNYLDIYYSDKELSSSGYDIKNKFHSLEIPEDALPCLVLWVNSLENAKYVELRGLEYNEIFHLMQSIVQYIKVENTFDVVYSKATIKAEELRREHKNITIIKQNFKVSNSEIQNSQLGTFDSKLSNSDDIIK</sequence>
<dbReference type="EMBL" id="JAQMLV010000014">
    <property type="protein sequence ID" value="MDB8745452.1"/>
    <property type="molecule type" value="Genomic_DNA"/>
</dbReference>
<dbReference type="RefSeq" id="WP_195388967.1">
    <property type="nucleotide sequence ID" value="NZ_JADNGL010000019.1"/>
</dbReference>
<comment type="caution">
    <text evidence="1">The sequence shown here is derived from an EMBL/GenBank/DDBJ whole genome shotgun (WGS) entry which is preliminary data.</text>
</comment>
<evidence type="ECO:0000313" key="1">
    <source>
        <dbReference type="EMBL" id="MDB8745452.1"/>
    </source>
</evidence>
<evidence type="ECO:0000313" key="2">
    <source>
        <dbReference type="Proteomes" id="UP001211015"/>
    </source>
</evidence>
<name>A0AAW6E8Q3_9FIRM</name>
<dbReference type="AlphaFoldDB" id="A0AAW6E8Q3"/>
<dbReference type="Proteomes" id="UP001211015">
    <property type="component" value="Unassembled WGS sequence"/>
</dbReference>
<organism evidence="1 2">
    <name type="scientific">Ruminococcus bicirculans</name>
    <name type="common">ex Wegman et al. 2014</name>
    <dbReference type="NCBI Taxonomy" id="1160721"/>
    <lineage>
        <taxon>Bacteria</taxon>
        <taxon>Bacillati</taxon>
        <taxon>Bacillota</taxon>
        <taxon>Clostridia</taxon>
        <taxon>Eubacteriales</taxon>
        <taxon>Oscillospiraceae</taxon>
        <taxon>Ruminococcus</taxon>
    </lineage>
</organism>